<dbReference type="AlphaFoldDB" id="A0A261VVB3"/>
<gene>
    <name evidence="6" type="ORF">CAL24_10080</name>
</gene>
<dbReference type="SUPFAM" id="SSF52540">
    <property type="entry name" value="P-loop containing nucleoside triphosphate hydrolases"/>
    <property type="match status" value="1"/>
</dbReference>
<dbReference type="InterPro" id="IPR003439">
    <property type="entry name" value="ABC_transporter-like_ATP-bd"/>
</dbReference>
<name>A0A261VVB3_9BORD</name>
<dbReference type="InterPro" id="IPR027417">
    <property type="entry name" value="P-loop_NTPase"/>
</dbReference>
<dbReference type="SUPFAM" id="SSF50331">
    <property type="entry name" value="MOP-like"/>
    <property type="match status" value="1"/>
</dbReference>
<keyword evidence="2" id="KW-0472">Membrane</keyword>
<dbReference type="InterPro" id="IPR050093">
    <property type="entry name" value="ABC_SmlMolc_Importer"/>
</dbReference>
<proteinExistence type="predicted"/>
<accession>A0A261VVB3</accession>
<dbReference type="RefSeq" id="WP_094806624.1">
    <property type="nucleotide sequence ID" value="NZ_NEVT01000005.1"/>
</dbReference>
<dbReference type="InterPro" id="IPR008995">
    <property type="entry name" value="Mo/tungstate-bd_C_term_dom"/>
</dbReference>
<feature type="domain" description="ABC transporter" evidence="5">
    <location>
        <begin position="17"/>
        <end position="248"/>
    </location>
</feature>
<keyword evidence="1" id="KW-0813">Transport</keyword>
<evidence type="ECO:0000313" key="7">
    <source>
        <dbReference type="Proteomes" id="UP000215633"/>
    </source>
</evidence>
<dbReference type="GO" id="GO:0032991">
    <property type="term" value="C:protein-containing complex"/>
    <property type="evidence" value="ECO:0007669"/>
    <property type="project" value="UniProtKB-ARBA"/>
</dbReference>
<dbReference type="GO" id="GO:0016887">
    <property type="term" value="F:ATP hydrolysis activity"/>
    <property type="evidence" value="ECO:0007669"/>
    <property type="project" value="InterPro"/>
</dbReference>
<dbReference type="PROSITE" id="PS50893">
    <property type="entry name" value="ABC_TRANSPORTER_2"/>
    <property type="match status" value="1"/>
</dbReference>
<sequence>MLNTPVSRRDGDPDDHLHIDALRKTYDGRQHAVDGVSLTLRQGEFVTFLGPSGSGKTSTLAMVAGFETPTSGEIRLRGAPLTGVPPHKRNMGMVFQNYALFPHMSAIENVAFPLRMRKAAAAEAEARARRALDVVGLGQHRDRLPKQLSGGQQQRVALARALVFEPEVLLLDEPLSALDKNLREQMQLEIKRLHTEFGITSIFVTHDQSEAMTMSDRIAVFNAGRVEQFAPPMDIYARPATHFVGCFIGESNFFSVRCLDGARGEYACDALGRTLHAPSASEHAQGAACFMMVRPESLRLLGAADAAEQDNVLDFELTGIVDYGASLLLSGTSGGLPVRVRVPGAAARGLTKGSRHRVAWNIADGHIVPHG</sequence>
<dbReference type="GO" id="GO:0015847">
    <property type="term" value="P:putrescine transport"/>
    <property type="evidence" value="ECO:0007669"/>
    <property type="project" value="UniProtKB-ARBA"/>
</dbReference>
<dbReference type="Proteomes" id="UP000215633">
    <property type="component" value="Unassembled WGS sequence"/>
</dbReference>
<evidence type="ECO:0000256" key="3">
    <source>
        <dbReference type="ARBA" id="ARBA00022741"/>
    </source>
</evidence>
<dbReference type="GO" id="GO:0005886">
    <property type="term" value="C:plasma membrane"/>
    <property type="evidence" value="ECO:0007669"/>
    <property type="project" value="UniProtKB-ARBA"/>
</dbReference>
<dbReference type="PANTHER" id="PTHR42781:SF4">
    <property type="entry name" value="SPERMIDINE_PUTRESCINE IMPORT ATP-BINDING PROTEIN POTA"/>
    <property type="match status" value="1"/>
</dbReference>
<reference evidence="7" key="1">
    <citation type="submission" date="2017-05" db="EMBL/GenBank/DDBJ databases">
        <title>Complete and WGS of Bordetella genogroups.</title>
        <authorList>
            <person name="Spilker T."/>
            <person name="Lipuma J."/>
        </authorList>
    </citation>
    <scope>NUCLEOTIDE SEQUENCE [LARGE SCALE GENOMIC DNA]</scope>
    <source>
        <strain evidence="7">AU8256</strain>
    </source>
</reference>
<protein>
    <recommendedName>
        <fullName evidence="5">ABC transporter domain-containing protein</fullName>
    </recommendedName>
</protein>
<evidence type="ECO:0000313" key="6">
    <source>
        <dbReference type="EMBL" id="OZI78038.1"/>
    </source>
</evidence>
<keyword evidence="7" id="KW-1185">Reference proteome</keyword>
<keyword evidence="2" id="KW-1003">Cell membrane</keyword>
<dbReference type="GO" id="GO:0005524">
    <property type="term" value="F:ATP binding"/>
    <property type="evidence" value="ECO:0007669"/>
    <property type="project" value="UniProtKB-KW"/>
</dbReference>
<dbReference type="InterPro" id="IPR003593">
    <property type="entry name" value="AAA+_ATPase"/>
</dbReference>
<keyword evidence="4" id="KW-0067">ATP-binding</keyword>
<dbReference type="FunFam" id="3.40.50.300:FF:000133">
    <property type="entry name" value="Spermidine/putrescine import ATP-binding protein PotA"/>
    <property type="match status" value="1"/>
</dbReference>
<keyword evidence="3" id="KW-0547">Nucleotide-binding</keyword>
<dbReference type="Gene3D" id="2.40.50.100">
    <property type="match status" value="1"/>
</dbReference>
<organism evidence="6 7">
    <name type="scientific">Bordetella genomosp. 2</name>
    <dbReference type="NCBI Taxonomy" id="1983456"/>
    <lineage>
        <taxon>Bacteria</taxon>
        <taxon>Pseudomonadati</taxon>
        <taxon>Pseudomonadota</taxon>
        <taxon>Betaproteobacteria</taxon>
        <taxon>Burkholderiales</taxon>
        <taxon>Alcaligenaceae</taxon>
        <taxon>Bordetella</taxon>
    </lineage>
</organism>
<evidence type="ECO:0000256" key="4">
    <source>
        <dbReference type="ARBA" id="ARBA00022840"/>
    </source>
</evidence>
<evidence type="ECO:0000256" key="2">
    <source>
        <dbReference type="ARBA" id="ARBA00022475"/>
    </source>
</evidence>
<dbReference type="PANTHER" id="PTHR42781">
    <property type="entry name" value="SPERMIDINE/PUTRESCINE IMPORT ATP-BINDING PROTEIN POTA"/>
    <property type="match status" value="1"/>
</dbReference>
<evidence type="ECO:0000256" key="1">
    <source>
        <dbReference type="ARBA" id="ARBA00022448"/>
    </source>
</evidence>
<dbReference type="InterPro" id="IPR017871">
    <property type="entry name" value="ABC_transporter-like_CS"/>
</dbReference>
<dbReference type="EMBL" id="NEVT01000005">
    <property type="protein sequence ID" value="OZI78038.1"/>
    <property type="molecule type" value="Genomic_DNA"/>
</dbReference>
<evidence type="ECO:0000259" key="5">
    <source>
        <dbReference type="PROSITE" id="PS50893"/>
    </source>
</evidence>
<dbReference type="PROSITE" id="PS00211">
    <property type="entry name" value="ABC_TRANSPORTER_1"/>
    <property type="match status" value="1"/>
</dbReference>
<dbReference type="Pfam" id="PF00005">
    <property type="entry name" value="ABC_tran"/>
    <property type="match status" value="1"/>
</dbReference>
<dbReference type="SMART" id="SM00382">
    <property type="entry name" value="AAA"/>
    <property type="match status" value="1"/>
</dbReference>
<comment type="caution">
    <text evidence="6">The sequence shown here is derived from an EMBL/GenBank/DDBJ whole genome shotgun (WGS) entry which is preliminary data.</text>
</comment>
<dbReference type="Gene3D" id="3.40.50.300">
    <property type="entry name" value="P-loop containing nucleotide triphosphate hydrolases"/>
    <property type="match status" value="1"/>
</dbReference>